<accession>A0A2I7N5R3</accession>
<sequence>MREYFLIAASICFLTACSKDGDKLVGTWISESGDTVMTITPGSLWIDYKISVTGNDGYLNNACKTVVLYSNNGFNCYGFPDQTARIMYQSNLQPESDLLVATSTIDGNFVNYHRFH</sequence>
<evidence type="ECO:0000313" key="2">
    <source>
        <dbReference type="Proteomes" id="UP000236655"/>
    </source>
</evidence>
<dbReference type="OrthoDB" id="1682314at2"/>
<gene>
    <name evidence="1" type="ORF">CUN60_05600</name>
</gene>
<name>A0A2I7N5R3_9NEIS</name>
<dbReference type="Proteomes" id="UP000236655">
    <property type="component" value="Chromosome"/>
</dbReference>
<dbReference type="RefSeq" id="WP_102951086.1">
    <property type="nucleotide sequence ID" value="NZ_CP024847.1"/>
</dbReference>
<reference evidence="2" key="1">
    <citation type="submission" date="2017-11" db="EMBL/GenBank/DDBJ databases">
        <authorList>
            <person name="Chan K.G."/>
            <person name="Lee L.S."/>
        </authorList>
    </citation>
    <scope>NUCLEOTIDE SEQUENCE [LARGE SCALE GENOMIC DNA]</scope>
    <source>
        <strain evidence="2">DSM 100970</strain>
    </source>
</reference>
<keyword evidence="2" id="KW-1185">Reference proteome</keyword>
<organism evidence="1 2">
    <name type="scientific">Aquella oligotrophica</name>
    <dbReference type="NCBI Taxonomy" id="2067065"/>
    <lineage>
        <taxon>Bacteria</taxon>
        <taxon>Pseudomonadati</taxon>
        <taxon>Pseudomonadota</taxon>
        <taxon>Betaproteobacteria</taxon>
        <taxon>Neisseriales</taxon>
        <taxon>Neisseriaceae</taxon>
        <taxon>Aquella</taxon>
    </lineage>
</organism>
<evidence type="ECO:0000313" key="1">
    <source>
        <dbReference type="EMBL" id="AUR51789.1"/>
    </source>
</evidence>
<dbReference type="EMBL" id="CP024847">
    <property type="protein sequence ID" value="AUR51789.1"/>
    <property type="molecule type" value="Genomic_DNA"/>
</dbReference>
<dbReference type="PROSITE" id="PS51257">
    <property type="entry name" value="PROKAR_LIPOPROTEIN"/>
    <property type="match status" value="1"/>
</dbReference>
<proteinExistence type="predicted"/>
<dbReference type="AlphaFoldDB" id="A0A2I7N5R3"/>
<protein>
    <submittedName>
        <fullName evidence="1">Uncharacterized protein</fullName>
    </submittedName>
</protein>
<dbReference type="KEGG" id="nba:CUN60_05600"/>